<feature type="compositionally biased region" description="Polar residues" evidence="1">
    <location>
        <begin position="115"/>
        <end position="134"/>
    </location>
</feature>
<feature type="compositionally biased region" description="Basic and acidic residues" evidence="1">
    <location>
        <begin position="136"/>
        <end position="146"/>
    </location>
</feature>
<organism evidence="2 3">
    <name type="scientific">Hypsibius exemplaris</name>
    <name type="common">Freshwater tardigrade</name>
    <dbReference type="NCBI Taxonomy" id="2072580"/>
    <lineage>
        <taxon>Eukaryota</taxon>
        <taxon>Metazoa</taxon>
        <taxon>Ecdysozoa</taxon>
        <taxon>Tardigrada</taxon>
        <taxon>Eutardigrada</taxon>
        <taxon>Parachela</taxon>
        <taxon>Hypsibioidea</taxon>
        <taxon>Hypsibiidae</taxon>
        <taxon>Hypsibius</taxon>
    </lineage>
</organism>
<feature type="region of interest" description="Disordered" evidence="1">
    <location>
        <begin position="485"/>
        <end position="516"/>
    </location>
</feature>
<keyword evidence="3" id="KW-1185">Reference proteome</keyword>
<reference evidence="3" key="1">
    <citation type="submission" date="2017-01" db="EMBL/GenBank/DDBJ databases">
        <title>Comparative genomics of anhydrobiosis in the tardigrade Hypsibius dujardini.</title>
        <authorList>
            <person name="Yoshida Y."/>
            <person name="Koutsovoulos G."/>
            <person name="Laetsch D."/>
            <person name="Stevens L."/>
            <person name="Kumar S."/>
            <person name="Horikawa D."/>
            <person name="Ishino K."/>
            <person name="Komine S."/>
            <person name="Tomita M."/>
            <person name="Blaxter M."/>
            <person name="Arakawa K."/>
        </authorList>
    </citation>
    <scope>NUCLEOTIDE SEQUENCE [LARGE SCALE GENOMIC DNA]</scope>
    <source>
        <strain evidence="3">Z151</strain>
    </source>
</reference>
<evidence type="ECO:0000313" key="3">
    <source>
        <dbReference type="Proteomes" id="UP000192578"/>
    </source>
</evidence>
<feature type="region of interest" description="Disordered" evidence="1">
    <location>
        <begin position="1"/>
        <end position="184"/>
    </location>
</feature>
<gene>
    <name evidence="2" type="ORF">BV898_16947</name>
</gene>
<accession>A0A9X6NEN3</accession>
<protein>
    <submittedName>
        <fullName evidence="2">Uncharacterized protein</fullName>
    </submittedName>
</protein>
<dbReference type="AlphaFoldDB" id="A0A9X6NEN3"/>
<feature type="compositionally biased region" description="Polar residues" evidence="1">
    <location>
        <begin position="156"/>
        <end position="177"/>
    </location>
</feature>
<feature type="compositionally biased region" description="Acidic residues" evidence="1">
    <location>
        <begin position="9"/>
        <end position="18"/>
    </location>
</feature>
<dbReference type="EMBL" id="MTYJ01000271">
    <property type="protein sequence ID" value="OWA52495.1"/>
    <property type="molecule type" value="Genomic_DNA"/>
</dbReference>
<comment type="caution">
    <text evidence="2">The sequence shown here is derived from an EMBL/GenBank/DDBJ whole genome shotgun (WGS) entry which is preliminary data.</text>
</comment>
<evidence type="ECO:0000256" key="1">
    <source>
        <dbReference type="SAM" id="MobiDB-lite"/>
    </source>
</evidence>
<feature type="compositionally biased region" description="Polar residues" evidence="1">
    <location>
        <begin position="57"/>
        <end position="68"/>
    </location>
</feature>
<feature type="compositionally biased region" description="Polar residues" evidence="1">
    <location>
        <begin position="503"/>
        <end position="516"/>
    </location>
</feature>
<evidence type="ECO:0000313" key="2">
    <source>
        <dbReference type="EMBL" id="OWA52495.1"/>
    </source>
</evidence>
<feature type="compositionally biased region" description="Low complexity" evidence="1">
    <location>
        <begin position="393"/>
        <end position="406"/>
    </location>
</feature>
<dbReference type="OrthoDB" id="10690059at2759"/>
<feature type="region of interest" description="Disordered" evidence="1">
    <location>
        <begin position="393"/>
        <end position="412"/>
    </location>
</feature>
<name>A0A9X6NEN3_HYPEX</name>
<proteinExistence type="predicted"/>
<feature type="compositionally biased region" description="Basic and acidic residues" evidence="1">
    <location>
        <begin position="19"/>
        <end position="34"/>
    </location>
</feature>
<feature type="compositionally biased region" description="Basic and acidic residues" evidence="1">
    <location>
        <begin position="100"/>
        <end position="114"/>
    </location>
</feature>
<feature type="compositionally biased region" description="Pro residues" evidence="1">
    <location>
        <begin position="45"/>
        <end position="54"/>
    </location>
</feature>
<sequence length="792" mass="88429">MSNSSGDEVPSDYEDDFEGSPKDLKALPGHRDIDIFPISEYFSDGPPPVLPPRMPSLTRNELYISNTEGPKLGEREAAVADIPSSPRRGSTPASPAPSENVRELSQRSDADASDRPQQSVRRNSSLRNDPGNANRSRHDSPNEMDRISVLQDSRPESAQPSGELSVRSSLGSLPDQNEPSDRQDLEEIARISKPRTMSVANLVLPLAKPVDLLNQRQIVPALNLPQKSRVVIPKPKLKVIEKSKATMPGKGNTDKVEKVKTTTNEKSAGHLERQSFKPRVLPKNSTEAAVKPPTAVTAVAIPEMIIKKTIPPLKAKLPEKQLARVRKSKYASDNDDDFPEEITEFRRIQGQGRGSRSPVKPAAIPVPVRAKSVGLVPRKRTVAKTAEVAVQPPVVRSRSRQRSPLSLEEKAEQERRYQLLKRKTQARLKTWGEKQAELEKLDKVKRSLNSTYTVELKKDLNPVQGKVLRERQSSVRIPRFAPKKLEPSKRPATSLKVRKRNDSFSSNRVAEARPSSTALPNPTFIRGLIDFTVNDSKHSPQESYWLYLLHHPEGLVPNESPDHLTTMQPTLWKLDESLAGEPGDLEDDLTRRTSMDGLGPLSKAKLKVFDRLLLDSSELMNESQHDRRRRYGDNIRRRLRFPRTSQKPPLRVHSPVWSSSSTNVITFDEAIADPNNIGGIPLKYNRHRDISGARVNSDGSGEPTHARLMSSTPDLSMLEKTTGGDPSVDVVAKLKSQAMLKLSEINDFSPENLRQAVADFYDYFRQSRTFSAMNPAEISAVLTNIFEDLLFI</sequence>
<dbReference type="Proteomes" id="UP000192578">
    <property type="component" value="Unassembled WGS sequence"/>
</dbReference>